<gene>
    <name evidence="2" type="primary">C27H6.8</name>
    <name evidence="2" type="ORF">Tcan_17485</name>
</gene>
<evidence type="ECO:0000256" key="1">
    <source>
        <dbReference type="ARBA" id="ARBA00010105"/>
    </source>
</evidence>
<dbReference type="GO" id="GO:0005737">
    <property type="term" value="C:cytoplasm"/>
    <property type="evidence" value="ECO:0007669"/>
    <property type="project" value="TreeGrafter"/>
</dbReference>
<proteinExistence type="inferred from homology"/>
<dbReference type="Pfam" id="PF03690">
    <property type="entry name" value="MYG1_exonuc"/>
    <property type="match status" value="1"/>
</dbReference>
<name>A0A0B2VEJ4_TOXCA</name>
<dbReference type="STRING" id="6265.A0A0B2VEJ4"/>
<accession>A0A0B2VEJ4</accession>
<reference evidence="2 3" key="1">
    <citation type="submission" date="2014-11" db="EMBL/GenBank/DDBJ databases">
        <title>Genetic blueprint of the zoonotic pathogen Toxocara canis.</title>
        <authorList>
            <person name="Zhu X.-Q."/>
            <person name="Korhonen P.K."/>
            <person name="Cai H."/>
            <person name="Young N.D."/>
            <person name="Nejsum P."/>
            <person name="von Samson-Himmelstjerna G."/>
            <person name="Boag P.R."/>
            <person name="Tan P."/>
            <person name="Li Q."/>
            <person name="Min J."/>
            <person name="Yang Y."/>
            <person name="Wang X."/>
            <person name="Fang X."/>
            <person name="Hall R.S."/>
            <person name="Hofmann A."/>
            <person name="Sternberg P.W."/>
            <person name="Jex A.R."/>
            <person name="Gasser R.B."/>
        </authorList>
    </citation>
    <scope>NUCLEOTIDE SEQUENCE [LARGE SCALE GENOMIC DNA]</scope>
    <source>
        <strain evidence="2">PN_DK_2014</strain>
    </source>
</reference>
<dbReference type="PANTHER" id="PTHR11215">
    <property type="entry name" value="METAL DEPENDENT HYDROLASE - RELATED"/>
    <property type="match status" value="1"/>
</dbReference>
<dbReference type="AlphaFoldDB" id="A0A0B2VEJ4"/>
<protein>
    <submittedName>
        <fullName evidence="2">UPF0160 protein C27H6.8</fullName>
    </submittedName>
</protein>
<comment type="caution">
    <text evidence="2">The sequence shown here is derived from an EMBL/GenBank/DDBJ whole genome shotgun (WGS) entry which is preliminary data.</text>
</comment>
<dbReference type="GO" id="GO:0005634">
    <property type="term" value="C:nucleus"/>
    <property type="evidence" value="ECO:0007669"/>
    <property type="project" value="TreeGrafter"/>
</dbReference>
<dbReference type="InterPro" id="IPR003226">
    <property type="entry name" value="MYG1_exonuclease"/>
</dbReference>
<dbReference type="OMA" id="FHCDEVV"/>
<evidence type="ECO:0000313" key="3">
    <source>
        <dbReference type="Proteomes" id="UP000031036"/>
    </source>
</evidence>
<dbReference type="OrthoDB" id="10265310at2759"/>
<comment type="similarity">
    <text evidence="1">Belongs to the MYG1 family.</text>
</comment>
<evidence type="ECO:0000313" key="2">
    <source>
        <dbReference type="EMBL" id="KHN81961.1"/>
    </source>
</evidence>
<dbReference type="PANTHER" id="PTHR11215:SF1">
    <property type="entry name" value="MYG1 EXONUCLEASE"/>
    <property type="match status" value="1"/>
</dbReference>
<sequence length="335" mass="37784">MPSIGTHDGTFHCDEVFACFMLKSLPEYNRYDIVRTRDATTLSNCAVVVDVGGIYDHSTLRYDHHQRDFTATMKTLQILNFETKLSSAGLIYAHYGKRVIAELLSLKEDDPAVETLYEKIYEAFVEAIDAVDNGIPQFDGVPRYHLGGTLSSRVGSLNPAWNEGDVDVDERFHNAVELVGAEFIDRLRYYYKSWLPARDVVIGSIKNRFNVDKSGQILALCKGSVPWKQHFLTLERELNLEGAHITYIVYCDTTSGDWRVQAIPVDEKSIFENRLPLPETWRGFRNEELSKLSGIPNCVFAHMSGFIGGNKTRDGAIEMAKRSLQIAGKYLGSVE</sequence>
<keyword evidence="3" id="KW-1185">Reference proteome</keyword>
<organism evidence="2 3">
    <name type="scientific">Toxocara canis</name>
    <name type="common">Canine roundworm</name>
    <dbReference type="NCBI Taxonomy" id="6265"/>
    <lineage>
        <taxon>Eukaryota</taxon>
        <taxon>Metazoa</taxon>
        <taxon>Ecdysozoa</taxon>
        <taxon>Nematoda</taxon>
        <taxon>Chromadorea</taxon>
        <taxon>Rhabditida</taxon>
        <taxon>Spirurina</taxon>
        <taxon>Ascaridomorpha</taxon>
        <taxon>Ascaridoidea</taxon>
        <taxon>Toxocaridae</taxon>
        <taxon>Toxocara</taxon>
    </lineage>
</organism>
<dbReference type="Proteomes" id="UP000031036">
    <property type="component" value="Unassembled WGS sequence"/>
</dbReference>
<dbReference type="EMBL" id="JPKZ01001436">
    <property type="protein sequence ID" value="KHN81961.1"/>
    <property type="molecule type" value="Genomic_DNA"/>
</dbReference>